<dbReference type="SUPFAM" id="SSF141868">
    <property type="entry name" value="EAL domain-like"/>
    <property type="match status" value="1"/>
</dbReference>
<comment type="caution">
    <text evidence="1">The sequence shown here is derived from an EMBL/GenBank/DDBJ whole genome shotgun (WGS) entry which is preliminary data.</text>
</comment>
<reference evidence="1" key="2">
    <citation type="submission" date="2022-12" db="EMBL/GenBank/DDBJ databases">
        <authorList>
            <person name="Sun Q."/>
            <person name="Kim S."/>
        </authorList>
    </citation>
    <scope>NUCLEOTIDE SEQUENCE</scope>
    <source>
        <strain evidence="1">KCTC 12344</strain>
    </source>
</reference>
<dbReference type="EMBL" id="BMWW01000001">
    <property type="protein sequence ID" value="GGY72945.1"/>
    <property type="molecule type" value="Genomic_DNA"/>
</dbReference>
<dbReference type="AlphaFoldDB" id="A0AA88C6A5"/>
<reference evidence="1" key="1">
    <citation type="journal article" date="2014" name="Int. J. Syst. Evol. Microbiol.">
        <title>Complete genome sequence of Corynebacterium casei LMG S-19264T (=DSM 44701T), isolated from a smear-ripened cheese.</title>
        <authorList>
            <consortium name="US DOE Joint Genome Institute (JGI-PGF)"/>
            <person name="Walter F."/>
            <person name="Albersmeier A."/>
            <person name="Kalinowski J."/>
            <person name="Ruckert C."/>
        </authorList>
    </citation>
    <scope>NUCLEOTIDE SEQUENCE</scope>
    <source>
        <strain evidence="1">KCTC 12344</strain>
    </source>
</reference>
<gene>
    <name evidence="1" type="ORF">GCM10007388_01230</name>
</gene>
<dbReference type="Proteomes" id="UP000619512">
    <property type="component" value="Unassembled WGS sequence"/>
</dbReference>
<name>A0AA88C6A5_9BURK</name>
<dbReference type="InterPro" id="IPR035919">
    <property type="entry name" value="EAL_sf"/>
</dbReference>
<proteinExistence type="predicted"/>
<organism evidence="1 2">
    <name type="scientific">Pseudoduganella plicata</name>
    <dbReference type="NCBI Taxonomy" id="321984"/>
    <lineage>
        <taxon>Bacteria</taxon>
        <taxon>Pseudomonadati</taxon>
        <taxon>Pseudomonadota</taxon>
        <taxon>Betaproteobacteria</taxon>
        <taxon>Burkholderiales</taxon>
        <taxon>Oxalobacteraceae</taxon>
        <taxon>Telluria group</taxon>
        <taxon>Pseudoduganella</taxon>
    </lineage>
</organism>
<accession>A0AA88C6A5</accession>
<evidence type="ECO:0000313" key="1">
    <source>
        <dbReference type="EMBL" id="GGY72945.1"/>
    </source>
</evidence>
<evidence type="ECO:0008006" key="3">
    <source>
        <dbReference type="Google" id="ProtNLM"/>
    </source>
</evidence>
<protein>
    <recommendedName>
        <fullName evidence="3">EAL domain-containing protein</fullName>
    </recommendedName>
</protein>
<sequence length="49" mass="5424">MEMMAIAQGIETAEQLGFLRGQGCGQNEGTTQPQARCQRSWRRAALTLQ</sequence>
<evidence type="ECO:0000313" key="2">
    <source>
        <dbReference type="Proteomes" id="UP000619512"/>
    </source>
</evidence>